<dbReference type="EMBL" id="CP151800">
    <property type="protein sequence ID" value="WZV96791.1"/>
    <property type="molecule type" value="Genomic_DNA"/>
</dbReference>
<dbReference type="RefSeq" id="WP_342321223.1">
    <property type="nucleotide sequence ID" value="NZ_CP151800.1"/>
</dbReference>
<evidence type="ECO:0000259" key="1">
    <source>
        <dbReference type="Pfam" id="PF10908"/>
    </source>
</evidence>
<reference evidence="2 3" key="1">
    <citation type="submission" date="2024-04" db="EMBL/GenBank/DDBJ databases">
        <title>Kosakonia calanthae sp. nov., a halophilic bacterium isolated from leaves of Calanthe tiplacata.</title>
        <authorList>
            <person name="Wu P."/>
        </authorList>
    </citation>
    <scope>NUCLEOTIDE SEQUENCE [LARGE SCALE GENOMIC DNA]</scope>
    <source>
        <strain evidence="2 3">BYX6</strain>
    </source>
</reference>
<dbReference type="Pfam" id="PF10908">
    <property type="entry name" value="Tlde1_dom"/>
    <property type="match status" value="1"/>
</dbReference>
<gene>
    <name evidence="2" type="ORF">AAEY27_13995</name>
</gene>
<dbReference type="Proteomes" id="UP001466893">
    <property type="component" value="Chromosome"/>
</dbReference>
<feature type="domain" description="Tlde1" evidence="1">
    <location>
        <begin position="24"/>
        <end position="152"/>
    </location>
</feature>
<evidence type="ECO:0000313" key="3">
    <source>
        <dbReference type="Proteomes" id="UP001466893"/>
    </source>
</evidence>
<accession>A0ABZ3B0K2</accession>
<sequence length="176" mass="19348">MALHGTFVLNGADYAPLFFPGIGTFMAFSGNGANRNRAGCAHVPTVGPLPTGKYWIVDRAQGGLLSQGLSASKDIYNKLFRGAEFGHSDWFALWRDDMSIDDWTWINSVKRGNFRLHPGTISEGCITLSRNSDFAMIRNELLRTPLIDVPCMKNLKARGSIEVSSYANGDTCPTTR</sequence>
<keyword evidence="3" id="KW-1185">Reference proteome</keyword>
<dbReference type="InterPro" id="IPR021225">
    <property type="entry name" value="Tlde1_dom"/>
</dbReference>
<evidence type="ECO:0000313" key="2">
    <source>
        <dbReference type="EMBL" id="WZV96791.1"/>
    </source>
</evidence>
<protein>
    <submittedName>
        <fullName evidence="2">DUF2778 domain-containing protein</fullName>
    </submittedName>
</protein>
<organism evidence="2 3">
    <name type="scientific">Kosakonia calanthes</name>
    <dbReference type="NCBI Taxonomy" id="3139408"/>
    <lineage>
        <taxon>Bacteria</taxon>
        <taxon>Pseudomonadati</taxon>
        <taxon>Pseudomonadota</taxon>
        <taxon>Gammaproteobacteria</taxon>
        <taxon>Enterobacterales</taxon>
        <taxon>Enterobacteriaceae</taxon>
        <taxon>Kosakonia</taxon>
    </lineage>
</organism>
<name>A0ABZ3B0K2_9ENTR</name>
<proteinExistence type="predicted"/>